<feature type="transmembrane region" description="Helical" evidence="1">
    <location>
        <begin position="153"/>
        <end position="178"/>
    </location>
</feature>
<keyword evidence="1" id="KW-0472">Membrane</keyword>
<sequence>MFLIGLAPLLPNTIPVASTALVVFLLIAGFVVGQGIHSVSKAIEELFGIPNHRAVVIGELAFPTIMPFETIERFYEECHLLFKDRGLPDLIRAVDREAQFETDTEYRELIDYNAAKTLEHLSDDESARIVTMYSYVRSHLHMYGSGRARSFQAIYAMCRSMWVVSGSLAGVYFMYGIFKANNVFTDRGVYPSHLGGVSIPPSIIVLGSVVVALSSYVVFREAMMSYKRNFARYFIIDFLTLRNAEVDFVLEEF</sequence>
<protein>
    <submittedName>
        <fullName evidence="2">Uncharacterized protein</fullName>
    </submittedName>
</protein>
<dbReference type="EMBL" id="CP026309">
    <property type="protein sequence ID" value="AUV81240.1"/>
    <property type="molecule type" value="Genomic_DNA"/>
</dbReference>
<dbReference type="KEGG" id="srub:C2R22_05845"/>
<reference evidence="2 3" key="1">
    <citation type="submission" date="2018-01" db="EMBL/GenBank/DDBJ databases">
        <title>Complete genome sequence of Salinigranum rubrum GX10T, an extremely halophilic archaeon isolated from a marine solar saltern.</title>
        <authorList>
            <person name="Han S."/>
        </authorList>
    </citation>
    <scope>NUCLEOTIDE SEQUENCE [LARGE SCALE GENOMIC DNA]</scope>
    <source>
        <strain evidence="2 3">GX10</strain>
    </source>
</reference>
<keyword evidence="1" id="KW-0812">Transmembrane</keyword>
<feature type="transmembrane region" description="Helical" evidence="1">
    <location>
        <begin position="12"/>
        <end position="32"/>
    </location>
</feature>
<organism evidence="2 3">
    <name type="scientific">Salinigranum rubrum</name>
    <dbReference type="NCBI Taxonomy" id="755307"/>
    <lineage>
        <taxon>Archaea</taxon>
        <taxon>Methanobacteriati</taxon>
        <taxon>Methanobacteriota</taxon>
        <taxon>Stenosarchaea group</taxon>
        <taxon>Halobacteria</taxon>
        <taxon>Halobacteriales</taxon>
        <taxon>Haloferacaceae</taxon>
        <taxon>Salinigranum</taxon>
    </lineage>
</organism>
<keyword evidence="1" id="KW-1133">Transmembrane helix</keyword>
<accession>A0A2I8VH49</accession>
<evidence type="ECO:0000256" key="1">
    <source>
        <dbReference type="SAM" id="Phobius"/>
    </source>
</evidence>
<evidence type="ECO:0000313" key="3">
    <source>
        <dbReference type="Proteomes" id="UP000236584"/>
    </source>
</evidence>
<dbReference type="AlphaFoldDB" id="A0A2I8VH49"/>
<keyword evidence="3" id="KW-1185">Reference proteome</keyword>
<proteinExistence type="predicted"/>
<feature type="transmembrane region" description="Helical" evidence="1">
    <location>
        <begin position="198"/>
        <end position="219"/>
    </location>
</feature>
<name>A0A2I8VH49_9EURY</name>
<dbReference type="Proteomes" id="UP000236584">
    <property type="component" value="Chromosome"/>
</dbReference>
<gene>
    <name evidence="2" type="ORF">C2R22_05845</name>
</gene>
<evidence type="ECO:0000313" key="2">
    <source>
        <dbReference type="EMBL" id="AUV81240.1"/>
    </source>
</evidence>